<accession>A0A844ZPE4</accession>
<evidence type="ECO:0000259" key="1">
    <source>
        <dbReference type="Pfam" id="PF02698"/>
    </source>
</evidence>
<reference evidence="2 3" key="1">
    <citation type="submission" date="2019-12" db="EMBL/GenBank/DDBJ databases">
        <title>Genomic-based taxomic classification of the family Erythrobacteraceae.</title>
        <authorList>
            <person name="Xu L."/>
        </authorList>
    </citation>
    <scope>NUCLEOTIDE SEQUENCE [LARGE SCALE GENOMIC DNA]</scope>
    <source>
        <strain evidence="2 3">KCTC 52763</strain>
    </source>
</reference>
<feature type="domain" description="DUF218" evidence="1">
    <location>
        <begin position="35"/>
        <end position="137"/>
    </location>
</feature>
<dbReference type="EMBL" id="WTYX01000001">
    <property type="protein sequence ID" value="MXO89212.1"/>
    <property type="molecule type" value="Genomic_DNA"/>
</dbReference>
<dbReference type="CDD" id="cd06259">
    <property type="entry name" value="YdcF-like"/>
    <property type="match status" value="1"/>
</dbReference>
<dbReference type="Proteomes" id="UP000442714">
    <property type="component" value="Unassembled WGS sequence"/>
</dbReference>
<comment type="caution">
    <text evidence="2">The sequence shown here is derived from an EMBL/GenBank/DDBJ whole genome shotgun (WGS) entry which is preliminary data.</text>
</comment>
<dbReference type="AlphaFoldDB" id="A0A844ZPE4"/>
<gene>
    <name evidence="2" type="ORF">GRI41_00050</name>
</gene>
<protein>
    <submittedName>
        <fullName evidence="2">YdcF family protein</fullName>
    </submittedName>
</protein>
<evidence type="ECO:0000313" key="3">
    <source>
        <dbReference type="Proteomes" id="UP000442714"/>
    </source>
</evidence>
<proteinExistence type="predicted"/>
<dbReference type="InterPro" id="IPR003848">
    <property type="entry name" value="DUF218"/>
</dbReference>
<dbReference type="OrthoDB" id="9812311at2"/>
<name>A0A844ZPE4_9SPHN</name>
<dbReference type="Pfam" id="PF02698">
    <property type="entry name" value="DUF218"/>
    <property type="match status" value="1"/>
</dbReference>
<sequence length="176" mass="19432">MMKRFLASLITIWFMGFIAFSVTLPGPVEDGAGRVVIVPTGAAGRIERGLELLAADDARIMLVTGVDREVKPGEFAAQFDVPMHVMKCCVVLGFDAVDTRGNATETAQWLEAKNIRTIRLVTTDWHMRRAANELRGTLPPSITIIEDAVPSEPSLRILFLEYHKYVASLVMGLFRG</sequence>
<evidence type="ECO:0000313" key="2">
    <source>
        <dbReference type="EMBL" id="MXO89212.1"/>
    </source>
</evidence>
<organism evidence="2 3">
    <name type="scientific">Pontixanthobacter aquaemixtae</name>
    <dbReference type="NCBI Taxonomy" id="1958940"/>
    <lineage>
        <taxon>Bacteria</taxon>
        <taxon>Pseudomonadati</taxon>
        <taxon>Pseudomonadota</taxon>
        <taxon>Alphaproteobacteria</taxon>
        <taxon>Sphingomonadales</taxon>
        <taxon>Erythrobacteraceae</taxon>
        <taxon>Pontixanthobacter</taxon>
    </lineage>
</organism>
<keyword evidence="3" id="KW-1185">Reference proteome</keyword>